<dbReference type="PROSITE" id="PS50110">
    <property type="entry name" value="RESPONSE_REGULATORY"/>
    <property type="match status" value="1"/>
</dbReference>
<keyword evidence="5 9" id="KW-0238">DNA-binding</keyword>
<evidence type="ECO:0000259" key="10">
    <source>
        <dbReference type="PROSITE" id="PS50110"/>
    </source>
</evidence>
<dbReference type="CDD" id="cd00383">
    <property type="entry name" value="trans_reg_C"/>
    <property type="match status" value="1"/>
</dbReference>
<dbReference type="Gene3D" id="6.10.250.690">
    <property type="match status" value="1"/>
</dbReference>
<dbReference type="GO" id="GO:0000976">
    <property type="term" value="F:transcription cis-regulatory region binding"/>
    <property type="evidence" value="ECO:0007669"/>
    <property type="project" value="TreeGrafter"/>
</dbReference>
<reference evidence="12 13" key="1">
    <citation type="submission" date="2020-08" db="EMBL/GenBank/DDBJ databases">
        <title>Genomic Encyclopedia of Type Strains, Phase IV (KMG-IV): sequencing the most valuable type-strain genomes for metagenomic binning, comparative biology and taxonomic classification.</title>
        <authorList>
            <person name="Goeker M."/>
        </authorList>
    </citation>
    <scope>NUCLEOTIDE SEQUENCE [LARGE SCALE GENOMIC DNA]</scope>
    <source>
        <strain evidence="12 13">DSM 103526</strain>
    </source>
</reference>
<dbReference type="GO" id="GO:0005829">
    <property type="term" value="C:cytosol"/>
    <property type="evidence" value="ECO:0007669"/>
    <property type="project" value="TreeGrafter"/>
</dbReference>
<dbReference type="GO" id="GO:0000156">
    <property type="term" value="F:phosphorelay response regulator activity"/>
    <property type="evidence" value="ECO:0007669"/>
    <property type="project" value="TreeGrafter"/>
</dbReference>
<dbReference type="PANTHER" id="PTHR48111">
    <property type="entry name" value="REGULATOR OF RPOS"/>
    <property type="match status" value="1"/>
</dbReference>
<dbReference type="InterPro" id="IPR001789">
    <property type="entry name" value="Sig_transdc_resp-reg_receiver"/>
</dbReference>
<dbReference type="Pfam" id="PF00072">
    <property type="entry name" value="Response_reg"/>
    <property type="match status" value="1"/>
</dbReference>
<dbReference type="InterPro" id="IPR016032">
    <property type="entry name" value="Sig_transdc_resp-reg_C-effctor"/>
</dbReference>
<name>A0A841KM00_9FIRM</name>
<evidence type="ECO:0000313" key="13">
    <source>
        <dbReference type="Proteomes" id="UP000579281"/>
    </source>
</evidence>
<evidence type="ECO:0000256" key="4">
    <source>
        <dbReference type="ARBA" id="ARBA00023015"/>
    </source>
</evidence>
<evidence type="ECO:0000256" key="2">
    <source>
        <dbReference type="ARBA" id="ARBA00022553"/>
    </source>
</evidence>
<sequence>MEEKILVVDDEKGIVDAISYAFRREGYIVETAYDGQEALNKLSIFCPNVIILDVMMPKMSGLEVCKRLDHGNDMGIILLTAKNDIVDKVLGLELGADDYITKPFDIRELVARTKSILRRLQKNSEKQQVQKIEIRDLIITAQQRKVILYGEEIEMTPKEFDLLLLLLSSPERVYARDDLLNLVWGVEYAGGTRTVDIHVQRLRSKLGEPYQDLIQTVYGIGYKAIGDIYENKY</sequence>
<evidence type="ECO:0000256" key="3">
    <source>
        <dbReference type="ARBA" id="ARBA00023012"/>
    </source>
</evidence>
<dbReference type="PROSITE" id="PS51755">
    <property type="entry name" value="OMPR_PHOB"/>
    <property type="match status" value="1"/>
</dbReference>
<comment type="caution">
    <text evidence="12">The sequence shown here is derived from an EMBL/GenBank/DDBJ whole genome shotgun (WGS) entry which is preliminary data.</text>
</comment>
<dbReference type="Gene3D" id="3.40.50.2300">
    <property type="match status" value="1"/>
</dbReference>
<dbReference type="GO" id="GO:0032993">
    <property type="term" value="C:protein-DNA complex"/>
    <property type="evidence" value="ECO:0007669"/>
    <property type="project" value="TreeGrafter"/>
</dbReference>
<keyword evidence="4" id="KW-0805">Transcription regulation</keyword>
<dbReference type="Pfam" id="PF00486">
    <property type="entry name" value="Trans_reg_C"/>
    <property type="match status" value="1"/>
</dbReference>
<feature type="modified residue" description="4-aspartylphosphate" evidence="8">
    <location>
        <position position="53"/>
    </location>
</feature>
<evidence type="ECO:0000256" key="5">
    <source>
        <dbReference type="ARBA" id="ARBA00023125"/>
    </source>
</evidence>
<dbReference type="SUPFAM" id="SSF46894">
    <property type="entry name" value="C-terminal effector domain of the bipartite response regulators"/>
    <property type="match status" value="1"/>
</dbReference>
<comment type="function">
    <text evidence="7">May play the central regulatory role in sporulation. It may be an element of the effector pathway responsible for the activation of sporulation genes in response to nutritional stress. Spo0A may act in concert with spo0H (a sigma factor) to control the expression of some genes that are critical to the sporulation process.</text>
</comment>
<dbReference type="GO" id="GO:0006355">
    <property type="term" value="P:regulation of DNA-templated transcription"/>
    <property type="evidence" value="ECO:0007669"/>
    <property type="project" value="InterPro"/>
</dbReference>
<evidence type="ECO:0000259" key="11">
    <source>
        <dbReference type="PROSITE" id="PS51755"/>
    </source>
</evidence>
<evidence type="ECO:0000313" key="12">
    <source>
        <dbReference type="EMBL" id="MBB6214271.1"/>
    </source>
</evidence>
<dbReference type="SMART" id="SM00862">
    <property type="entry name" value="Trans_reg_C"/>
    <property type="match status" value="1"/>
</dbReference>
<dbReference type="RefSeq" id="WP_184307502.1">
    <property type="nucleotide sequence ID" value="NZ_JACHEN010000001.1"/>
</dbReference>
<dbReference type="Gene3D" id="1.10.10.10">
    <property type="entry name" value="Winged helix-like DNA-binding domain superfamily/Winged helix DNA-binding domain"/>
    <property type="match status" value="1"/>
</dbReference>
<gene>
    <name evidence="12" type="ORF">HNQ80_000340</name>
</gene>
<evidence type="ECO:0000256" key="8">
    <source>
        <dbReference type="PROSITE-ProRule" id="PRU00169"/>
    </source>
</evidence>
<feature type="DNA-binding region" description="OmpR/PhoB-type" evidence="9">
    <location>
        <begin position="129"/>
        <end position="226"/>
    </location>
</feature>
<evidence type="ECO:0000256" key="6">
    <source>
        <dbReference type="ARBA" id="ARBA00023163"/>
    </source>
</evidence>
<evidence type="ECO:0000256" key="1">
    <source>
        <dbReference type="ARBA" id="ARBA00018672"/>
    </source>
</evidence>
<dbReference type="SUPFAM" id="SSF52172">
    <property type="entry name" value="CheY-like"/>
    <property type="match status" value="1"/>
</dbReference>
<keyword evidence="3" id="KW-0902">Two-component regulatory system</keyword>
<dbReference type="PANTHER" id="PTHR48111:SF73">
    <property type="entry name" value="ALKALINE PHOSPHATASE SYNTHESIS TRANSCRIPTIONAL REGULATORY PROTEIN PHOP"/>
    <property type="match status" value="1"/>
</dbReference>
<dbReference type="InterPro" id="IPR036388">
    <property type="entry name" value="WH-like_DNA-bd_sf"/>
</dbReference>
<dbReference type="EMBL" id="JACHEN010000001">
    <property type="protein sequence ID" value="MBB6214271.1"/>
    <property type="molecule type" value="Genomic_DNA"/>
</dbReference>
<dbReference type="FunFam" id="1.10.10.10:FF:000018">
    <property type="entry name" value="DNA-binding response regulator ResD"/>
    <property type="match status" value="1"/>
</dbReference>
<dbReference type="InterPro" id="IPR039420">
    <property type="entry name" value="WalR-like"/>
</dbReference>
<keyword evidence="2 8" id="KW-0597">Phosphoprotein</keyword>
<dbReference type="AlphaFoldDB" id="A0A841KM00"/>
<keyword evidence="13" id="KW-1185">Reference proteome</keyword>
<organism evidence="12 13">
    <name type="scientific">Anaerosolibacter carboniphilus</name>
    <dbReference type="NCBI Taxonomy" id="1417629"/>
    <lineage>
        <taxon>Bacteria</taxon>
        <taxon>Bacillati</taxon>
        <taxon>Bacillota</taxon>
        <taxon>Clostridia</taxon>
        <taxon>Peptostreptococcales</taxon>
        <taxon>Thermotaleaceae</taxon>
        <taxon>Anaerosolibacter</taxon>
    </lineage>
</organism>
<feature type="domain" description="Response regulatory" evidence="10">
    <location>
        <begin position="4"/>
        <end position="117"/>
    </location>
</feature>
<keyword evidence="6" id="KW-0804">Transcription</keyword>
<dbReference type="SMART" id="SM00448">
    <property type="entry name" value="REC"/>
    <property type="match status" value="1"/>
</dbReference>
<dbReference type="Proteomes" id="UP000579281">
    <property type="component" value="Unassembled WGS sequence"/>
</dbReference>
<protein>
    <recommendedName>
        <fullName evidence="1">Stage 0 sporulation protein A homolog</fullName>
    </recommendedName>
</protein>
<dbReference type="InterPro" id="IPR011006">
    <property type="entry name" value="CheY-like_superfamily"/>
</dbReference>
<evidence type="ECO:0000256" key="9">
    <source>
        <dbReference type="PROSITE-ProRule" id="PRU01091"/>
    </source>
</evidence>
<proteinExistence type="predicted"/>
<dbReference type="InterPro" id="IPR001867">
    <property type="entry name" value="OmpR/PhoB-type_DNA-bd"/>
</dbReference>
<dbReference type="FunFam" id="3.40.50.2300:FF:000001">
    <property type="entry name" value="DNA-binding response regulator PhoB"/>
    <property type="match status" value="1"/>
</dbReference>
<feature type="domain" description="OmpR/PhoB-type" evidence="11">
    <location>
        <begin position="129"/>
        <end position="226"/>
    </location>
</feature>
<evidence type="ECO:0000256" key="7">
    <source>
        <dbReference type="ARBA" id="ARBA00024867"/>
    </source>
</evidence>
<accession>A0A841KM00</accession>